<name>A0A6L2M0Q2_TANCI</name>
<evidence type="ECO:0000256" key="1">
    <source>
        <dbReference type="SAM" id="Coils"/>
    </source>
</evidence>
<sequence length="705" mass="78316">MPTSGTYSVEAVRVLDTHRTPIQKQPEALLCLVGISRRYYLGDDVYPTFHYDDDRVEMDLFSLIRAPNPTKVKTESRPRVPHELPLLTLTASRVIEKDEPAMATDSSGVPSAIEKSPLDFADEAEASGQETAAPEVPLPEDVPVTTVPGGDQATPVVVEPPSVQESRKRGHEGIDANAPPKSLQRDHADLQPSDGASWSTVVEDSEPVDSASSRATTSVIRAMTLGAGRSILSKGKLARKNELKARGTLLIALPDKHQLKFNSHKDAKTLMEAIEKRFGGNTETKKVHKTLQKQQFENFSGFSSEGLDQIHDRLQKLVSQLEIHGRNKTDLEDKSLDDLFNSLEINESEVKHSSSLGTESHNLAFVSSTPADSTNDLVSAAVNVFAVGTKLSASTLLNVDSLSNAVIYSFFASQSSNPQLDNKDLKQIDVDDLEEIDLKWQMAMLTMRARRKGHFARECRSPRDSRRTAVAEPQKRNVLVETSTLNAFVSQCDGTETYDWSYQAEEEPNNFALMAFTSSSSNLSSDNEPQFDVMSYQTELESVEARLLVYKQNESVLEENIKLLNIEVQLRDTALTTLRQKLDTTEKEREDINMKLERFQTYSIRLTDLLASQTSEKARLGYNSQVFTKAMFDCDNYYSSESDNDSWPHSNLYDSAPIIEDWVSNSEEDDMPQFSKDVPSFAQNSPLRVTAAKASAVSAAQDPSQ</sequence>
<gene>
    <name evidence="3" type="ORF">Tci_039579</name>
</gene>
<feature type="compositionally biased region" description="Low complexity" evidence="2">
    <location>
        <begin position="155"/>
        <end position="164"/>
    </location>
</feature>
<protein>
    <submittedName>
        <fullName evidence="3">Ribonuclease H-like domain-containing protein</fullName>
    </submittedName>
</protein>
<organism evidence="3">
    <name type="scientific">Tanacetum cinerariifolium</name>
    <name type="common">Dalmatian daisy</name>
    <name type="synonym">Chrysanthemum cinerariifolium</name>
    <dbReference type="NCBI Taxonomy" id="118510"/>
    <lineage>
        <taxon>Eukaryota</taxon>
        <taxon>Viridiplantae</taxon>
        <taxon>Streptophyta</taxon>
        <taxon>Embryophyta</taxon>
        <taxon>Tracheophyta</taxon>
        <taxon>Spermatophyta</taxon>
        <taxon>Magnoliopsida</taxon>
        <taxon>eudicotyledons</taxon>
        <taxon>Gunneridae</taxon>
        <taxon>Pentapetalae</taxon>
        <taxon>asterids</taxon>
        <taxon>campanulids</taxon>
        <taxon>Asterales</taxon>
        <taxon>Asteraceae</taxon>
        <taxon>Asteroideae</taxon>
        <taxon>Anthemideae</taxon>
        <taxon>Anthemidinae</taxon>
        <taxon>Tanacetum</taxon>
    </lineage>
</organism>
<dbReference type="AlphaFoldDB" id="A0A6L2M0Q2"/>
<evidence type="ECO:0000313" key="3">
    <source>
        <dbReference type="EMBL" id="GEU67601.1"/>
    </source>
</evidence>
<keyword evidence="1" id="KW-0175">Coiled coil</keyword>
<proteinExistence type="predicted"/>
<comment type="caution">
    <text evidence="3">The sequence shown here is derived from an EMBL/GenBank/DDBJ whole genome shotgun (WGS) entry which is preliminary data.</text>
</comment>
<feature type="region of interest" description="Disordered" evidence="2">
    <location>
        <begin position="123"/>
        <end position="214"/>
    </location>
</feature>
<reference evidence="3" key="1">
    <citation type="journal article" date="2019" name="Sci. Rep.">
        <title>Draft genome of Tanacetum cinerariifolium, the natural source of mosquito coil.</title>
        <authorList>
            <person name="Yamashiro T."/>
            <person name="Shiraishi A."/>
            <person name="Satake H."/>
            <person name="Nakayama K."/>
        </authorList>
    </citation>
    <scope>NUCLEOTIDE SEQUENCE</scope>
</reference>
<feature type="compositionally biased region" description="Basic and acidic residues" evidence="2">
    <location>
        <begin position="165"/>
        <end position="174"/>
    </location>
</feature>
<accession>A0A6L2M0Q2</accession>
<evidence type="ECO:0000256" key="2">
    <source>
        <dbReference type="SAM" id="MobiDB-lite"/>
    </source>
</evidence>
<dbReference type="EMBL" id="BKCJ010005597">
    <property type="protein sequence ID" value="GEU67601.1"/>
    <property type="molecule type" value="Genomic_DNA"/>
</dbReference>
<feature type="coiled-coil region" evidence="1">
    <location>
        <begin position="533"/>
        <end position="595"/>
    </location>
</feature>